<dbReference type="OrthoDB" id="7689940at2"/>
<feature type="region of interest" description="Disordered" evidence="1">
    <location>
        <begin position="120"/>
        <end position="147"/>
    </location>
</feature>
<dbReference type="eggNOG" id="ENOG5033ES2">
    <property type="taxonomic scope" value="Bacteria"/>
</dbReference>
<dbReference type="STRING" id="1105367.CG50_09060"/>
<proteinExistence type="predicted"/>
<keyword evidence="3" id="KW-1185">Reference proteome</keyword>
<evidence type="ECO:0000313" key="3">
    <source>
        <dbReference type="Proteomes" id="UP000028824"/>
    </source>
</evidence>
<gene>
    <name evidence="2" type="ORF">CG50_09060</name>
</gene>
<dbReference type="PROSITE" id="PS51257">
    <property type="entry name" value="PROKAR_LIPOPROTEIN"/>
    <property type="match status" value="1"/>
</dbReference>
<reference evidence="2 3" key="1">
    <citation type="submission" date="2014-03" db="EMBL/GenBank/DDBJ databases">
        <title>Genome of Paenirhodobacter enshiensis DW2-9.</title>
        <authorList>
            <person name="Wang D."/>
            <person name="Wang G."/>
        </authorList>
    </citation>
    <scope>NUCLEOTIDE SEQUENCE [LARGE SCALE GENOMIC DNA]</scope>
    <source>
        <strain evidence="2 3">DW2-9</strain>
    </source>
</reference>
<accession>A0A086Y671</accession>
<dbReference type="Proteomes" id="UP000028824">
    <property type="component" value="Unassembled WGS sequence"/>
</dbReference>
<evidence type="ECO:0008006" key="4">
    <source>
        <dbReference type="Google" id="ProtNLM"/>
    </source>
</evidence>
<name>A0A086Y671_9RHOB</name>
<dbReference type="AlphaFoldDB" id="A0A086Y671"/>
<evidence type="ECO:0000313" key="2">
    <source>
        <dbReference type="EMBL" id="KFI29771.1"/>
    </source>
</evidence>
<evidence type="ECO:0000256" key="1">
    <source>
        <dbReference type="SAM" id="MobiDB-lite"/>
    </source>
</evidence>
<dbReference type="RefSeq" id="WP_036634927.1">
    <property type="nucleotide sequence ID" value="NZ_CAXYYU010000005.1"/>
</dbReference>
<sequence>MRALVLGLSLIGISGIVVSGCAGWAPQATPREATMKSGTLTVAFSDGTRCSADTLAARSGVLTGCAWPMSYDVTYYHPSLAAGTPLAPLFQDYATVRLSRAGAGGAVPVAGADAGQVWTFRTPADPHHDWEPDPKHDSGRGVSRGRD</sequence>
<comment type="caution">
    <text evidence="2">The sequence shown here is derived from an EMBL/GenBank/DDBJ whole genome shotgun (WGS) entry which is preliminary data.</text>
</comment>
<feature type="compositionally biased region" description="Basic and acidic residues" evidence="1">
    <location>
        <begin position="124"/>
        <end position="147"/>
    </location>
</feature>
<dbReference type="EMBL" id="JFZB01000003">
    <property type="protein sequence ID" value="KFI29771.1"/>
    <property type="molecule type" value="Genomic_DNA"/>
</dbReference>
<protein>
    <recommendedName>
        <fullName evidence="4">Lipoprotein</fullName>
    </recommendedName>
</protein>
<organism evidence="2 3">
    <name type="scientific">Paenirhodobacter enshiensis</name>
    <dbReference type="NCBI Taxonomy" id="1105367"/>
    <lineage>
        <taxon>Bacteria</taxon>
        <taxon>Pseudomonadati</taxon>
        <taxon>Pseudomonadota</taxon>
        <taxon>Alphaproteobacteria</taxon>
        <taxon>Rhodobacterales</taxon>
        <taxon>Rhodobacter group</taxon>
        <taxon>Paenirhodobacter</taxon>
    </lineage>
</organism>